<accession>A0A0S7Y1Z2</accession>
<dbReference type="GO" id="GO:0008237">
    <property type="term" value="F:metallopeptidase activity"/>
    <property type="evidence" value="ECO:0007669"/>
    <property type="project" value="UniProtKB-KW"/>
</dbReference>
<organism evidence="8 9">
    <name type="scientific">candidate division WOR-1 bacterium DG_54_3</name>
    <dbReference type="NCBI Taxonomy" id="1703775"/>
    <lineage>
        <taxon>Bacteria</taxon>
        <taxon>Bacillati</taxon>
        <taxon>Saganbacteria</taxon>
    </lineage>
</organism>
<evidence type="ECO:0000313" key="9">
    <source>
        <dbReference type="Proteomes" id="UP000051861"/>
    </source>
</evidence>
<evidence type="ECO:0008006" key="10">
    <source>
        <dbReference type="Google" id="ProtNLM"/>
    </source>
</evidence>
<feature type="transmembrane region" description="Helical" evidence="7">
    <location>
        <begin position="20"/>
        <end position="42"/>
    </location>
</feature>
<proteinExistence type="inferred from homology"/>
<name>A0A0S7Y1Z2_UNCSA</name>
<dbReference type="EMBL" id="LIZX01000040">
    <property type="protein sequence ID" value="KPJ68781.1"/>
    <property type="molecule type" value="Genomic_DNA"/>
</dbReference>
<keyword evidence="6" id="KW-0482">Metalloprotease</keyword>
<comment type="similarity">
    <text evidence="2">Belongs to the peptidase M50B family.</text>
</comment>
<dbReference type="PANTHER" id="PTHR39188:SF3">
    <property type="entry name" value="STAGE IV SPORULATION PROTEIN FB"/>
    <property type="match status" value="1"/>
</dbReference>
<keyword evidence="7" id="KW-1133">Transmembrane helix</keyword>
<evidence type="ECO:0000256" key="3">
    <source>
        <dbReference type="ARBA" id="ARBA00022670"/>
    </source>
</evidence>
<comment type="cofactor">
    <cofactor evidence="1">
        <name>Zn(2+)</name>
        <dbReference type="ChEBI" id="CHEBI:29105"/>
    </cofactor>
</comment>
<dbReference type="GO" id="GO:0006508">
    <property type="term" value="P:proteolysis"/>
    <property type="evidence" value="ECO:0007669"/>
    <property type="project" value="UniProtKB-KW"/>
</dbReference>
<evidence type="ECO:0000256" key="4">
    <source>
        <dbReference type="ARBA" id="ARBA00022801"/>
    </source>
</evidence>
<reference evidence="8 9" key="1">
    <citation type="journal article" date="2015" name="Microbiome">
        <title>Genomic resolution of linkages in carbon, nitrogen, and sulfur cycling among widespread estuary sediment bacteria.</title>
        <authorList>
            <person name="Baker B.J."/>
            <person name="Lazar C.S."/>
            <person name="Teske A.P."/>
            <person name="Dick G.J."/>
        </authorList>
    </citation>
    <scope>NUCLEOTIDE SEQUENCE [LARGE SCALE GENOMIC DNA]</scope>
    <source>
        <strain evidence="8">DG_54_3</strain>
    </source>
</reference>
<gene>
    <name evidence="8" type="ORF">AMJ44_05470</name>
</gene>
<evidence type="ECO:0000256" key="5">
    <source>
        <dbReference type="ARBA" id="ARBA00022833"/>
    </source>
</evidence>
<keyword evidence="3" id="KW-0645">Protease</keyword>
<evidence type="ECO:0000256" key="7">
    <source>
        <dbReference type="SAM" id="Phobius"/>
    </source>
</evidence>
<protein>
    <recommendedName>
        <fullName evidence="10">Peptidase M50 domain-containing protein</fullName>
    </recommendedName>
</protein>
<comment type="caution">
    <text evidence="8">The sequence shown here is derived from an EMBL/GenBank/DDBJ whole genome shotgun (WGS) entry which is preliminary data.</text>
</comment>
<evidence type="ECO:0000313" key="8">
    <source>
        <dbReference type="EMBL" id="KPJ68781.1"/>
    </source>
</evidence>
<feature type="transmembrane region" description="Helical" evidence="7">
    <location>
        <begin position="48"/>
        <end position="68"/>
    </location>
</feature>
<dbReference type="AlphaFoldDB" id="A0A0S7Y1Z2"/>
<sequence>MFGRSFRLFSLFGFEIKIDISWLILAFLITWPLAQGLFPYYIKGLSTATYWWMGIIGALGLFLSIIFHELSHSLVARRFGLPIKGITLFIFV</sequence>
<evidence type="ECO:0000256" key="6">
    <source>
        <dbReference type="ARBA" id="ARBA00023049"/>
    </source>
</evidence>
<keyword evidence="7" id="KW-0812">Transmembrane</keyword>
<keyword evidence="7" id="KW-0472">Membrane</keyword>
<keyword evidence="5" id="KW-0862">Zinc</keyword>
<evidence type="ECO:0000256" key="2">
    <source>
        <dbReference type="ARBA" id="ARBA00007931"/>
    </source>
</evidence>
<dbReference type="Proteomes" id="UP000051861">
    <property type="component" value="Unassembled WGS sequence"/>
</dbReference>
<dbReference type="PANTHER" id="PTHR39188">
    <property type="entry name" value="MEMBRANE-ASSOCIATED ZINC METALLOPROTEASE M50B"/>
    <property type="match status" value="1"/>
</dbReference>
<evidence type="ECO:0000256" key="1">
    <source>
        <dbReference type="ARBA" id="ARBA00001947"/>
    </source>
</evidence>
<keyword evidence="4" id="KW-0378">Hydrolase</keyword>